<dbReference type="AlphaFoldDB" id="A0AA39FWH9"/>
<proteinExistence type="predicted"/>
<dbReference type="EMBL" id="JAQQBS010000001">
    <property type="protein sequence ID" value="KAK0177152.1"/>
    <property type="molecule type" value="Genomic_DNA"/>
</dbReference>
<feature type="compositionally biased region" description="Polar residues" evidence="1">
    <location>
        <begin position="1"/>
        <end position="10"/>
    </location>
</feature>
<comment type="caution">
    <text evidence="2">The sequence shown here is derived from an EMBL/GenBank/DDBJ whole genome shotgun (WGS) entry which is preliminary data.</text>
</comment>
<feature type="compositionally biased region" description="Polar residues" evidence="1">
    <location>
        <begin position="18"/>
        <end position="51"/>
    </location>
</feature>
<sequence length="161" mass="17771">MADPSTVTPTEDTKQETSRPSSPSTLSIPQIQIISRDNNSTDQAGDTTIIQEISEKVALPPASTSRTRSQSAPNQTNTTEYRVNSKLSRLEMMKRTARYCHDHEYDNIDEIEGQLSLLKDLVKIAVSSANSARVLSLELGMSFMKIMNKIGPRTEPCVTLA</sequence>
<keyword evidence="3" id="KW-1185">Reference proteome</keyword>
<evidence type="ECO:0000313" key="2">
    <source>
        <dbReference type="EMBL" id="KAK0177152.1"/>
    </source>
</evidence>
<reference evidence="2" key="1">
    <citation type="journal article" date="2023" name="bioRxiv">
        <title>Scaffold-level genome assemblies of two parasitoid biocontrol wasps reveal the parthenogenesis mechanism and an associated novel virus.</title>
        <authorList>
            <person name="Inwood S."/>
            <person name="Skelly J."/>
            <person name="Guhlin J."/>
            <person name="Harrop T."/>
            <person name="Goldson S."/>
            <person name="Dearden P."/>
        </authorList>
    </citation>
    <scope>NUCLEOTIDE SEQUENCE</scope>
    <source>
        <strain evidence="2">Irish</strain>
        <tissue evidence="2">Whole body</tissue>
    </source>
</reference>
<protein>
    <submittedName>
        <fullName evidence="2">Uncharacterized protein</fullName>
    </submittedName>
</protein>
<feature type="compositionally biased region" description="Polar residues" evidence="1">
    <location>
        <begin position="62"/>
        <end position="81"/>
    </location>
</feature>
<dbReference type="Proteomes" id="UP001168990">
    <property type="component" value="Unassembled WGS sequence"/>
</dbReference>
<evidence type="ECO:0000256" key="1">
    <source>
        <dbReference type="SAM" id="MobiDB-lite"/>
    </source>
</evidence>
<accession>A0AA39FWH9</accession>
<reference evidence="2" key="2">
    <citation type="submission" date="2023-03" db="EMBL/GenBank/DDBJ databases">
        <authorList>
            <person name="Inwood S.N."/>
            <person name="Skelly J.G."/>
            <person name="Guhlin J."/>
            <person name="Harrop T.W.R."/>
            <person name="Goldson S.G."/>
            <person name="Dearden P.K."/>
        </authorList>
    </citation>
    <scope>NUCLEOTIDE SEQUENCE</scope>
    <source>
        <strain evidence="2">Irish</strain>
        <tissue evidence="2">Whole body</tissue>
    </source>
</reference>
<organism evidence="2 3">
    <name type="scientific">Microctonus aethiopoides</name>
    <dbReference type="NCBI Taxonomy" id="144406"/>
    <lineage>
        <taxon>Eukaryota</taxon>
        <taxon>Metazoa</taxon>
        <taxon>Ecdysozoa</taxon>
        <taxon>Arthropoda</taxon>
        <taxon>Hexapoda</taxon>
        <taxon>Insecta</taxon>
        <taxon>Pterygota</taxon>
        <taxon>Neoptera</taxon>
        <taxon>Endopterygota</taxon>
        <taxon>Hymenoptera</taxon>
        <taxon>Apocrita</taxon>
        <taxon>Ichneumonoidea</taxon>
        <taxon>Braconidae</taxon>
        <taxon>Euphorinae</taxon>
        <taxon>Microctonus</taxon>
    </lineage>
</organism>
<feature type="region of interest" description="Disordered" evidence="1">
    <location>
        <begin position="1"/>
        <end position="81"/>
    </location>
</feature>
<name>A0AA39FWH9_9HYME</name>
<evidence type="ECO:0000313" key="3">
    <source>
        <dbReference type="Proteomes" id="UP001168990"/>
    </source>
</evidence>
<gene>
    <name evidence="2" type="ORF">PV328_001231</name>
</gene>